<dbReference type="Proteomes" id="UP000595140">
    <property type="component" value="Unassembled WGS sequence"/>
</dbReference>
<evidence type="ECO:0000313" key="2">
    <source>
        <dbReference type="Proteomes" id="UP000595140"/>
    </source>
</evidence>
<keyword evidence="2" id="KW-1185">Reference proteome</keyword>
<proteinExistence type="predicted"/>
<name>A0A484LUQ3_9ASTE</name>
<protein>
    <submittedName>
        <fullName evidence="1">Uncharacterized protein</fullName>
    </submittedName>
</protein>
<accession>A0A484LUQ3</accession>
<reference evidence="1 2" key="1">
    <citation type="submission" date="2018-04" db="EMBL/GenBank/DDBJ databases">
        <authorList>
            <person name="Vogel A."/>
        </authorList>
    </citation>
    <scope>NUCLEOTIDE SEQUENCE [LARGE SCALE GENOMIC DNA]</scope>
</reference>
<organism evidence="1 2">
    <name type="scientific">Cuscuta campestris</name>
    <dbReference type="NCBI Taxonomy" id="132261"/>
    <lineage>
        <taxon>Eukaryota</taxon>
        <taxon>Viridiplantae</taxon>
        <taxon>Streptophyta</taxon>
        <taxon>Embryophyta</taxon>
        <taxon>Tracheophyta</taxon>
        <taxon>Spermatophyta</taxon>
        <taxon>Magnoliopsida</taxon>
        <taxon>eudicotyledons</taxon>
        <taxon>Gunneridae</taxon>
        <taxon>Pentapetalae</taxon>
        <taxon>asterids</taxon>
        <taxon>lamiids</taxon>
        <taxon>Solanales</taxon>
        <taxon>Convolvulaceae</taxon>
        <taxon>Cuscuteae</taxon>
        <taxon>Cuscuta</taxon>
        <taxon>Cuscuta subgen. Grammica</taxon>
        <taxon>Cuscuta sect. Cleistogrammica</taxon>
    </lineage>
</organism>
<sequence>MDSLLDKVLGLLEKVLRGQIEFYEGVCAVEDSVDEIIKKLQAFHPIEGQPKYDSEVYAFAVEAFCSIQDLVRGLPIMSSLIPIELYIFKATMMRSIRKLIGPPRDPAPTVSVQNTTFQDQEVEKEIFIDPVGVPDDDLIIDHIDVVPITVADIVDVSGDDKRAHTLQEKYSSD</sequence>
<dbReference type="AlphaFoldDB" id="A0A484LUQ3"/>
<evidence type="ECO:0000313" key="1">
    <source>
        <dbReference type="EMBL" id="VFQ80135.1"/>
    </source>
</evidence>
<feature type="non-terminal residue" evidence="1">
    <location>
        <position position="173"/>
    </location>
</feature>
<gene>
    <name evidence="1" type="ORF">CCAM_LOCUS21911</name>
</gene>
<dbReference type="EMBL" id="OOIL02002085">
    <property type="protein sequence ID" value="VFQ80135.1"/>
    <property type="molecule type" value="Genomic_DNA"/>
</dbReference>